<dbReference type="EMBL" id="CADIKZ010000010">
    <property type="protein sequence ID" value="CAB3892147.1"/>
    <property type="molecule type" value="Genomic_DNA"/>
</dbReference>
<evidence type="ECO:0000256" key="1">
    <source>
        <dbReference type="ARBA" id="ARBA00022729"/>
    </source>
</evidence>
<dbReference type="InterPro" id="IPR050592">
    <property type="entry name" value="GDSL_lipolytic_enzyme"/>
</dbReference>
<evidence type="ECO:0000313" key="4">
    <source>
        <dbReference type="EMBL" id="CAB3892147.1"/>
    </source>
</evidence>
<dbReference type="SUPFAM" id="SSF52266">
    <property type="entry name" value="SGNH hydrolase"/>
    <property type="match status" value="1"/>
</dbReference>
<dbReference type="GO" id="GO:0006629">
    <property type="term" value="P:lipid metabolic process"/>
    <property type="evidence" value="ECO:0007669"/>
    <property type="project" value="InterPro"/>
</dbReference>
<gene>
    <name evidence="4" type="ORF">LMG26788_03833</name>
</gene>
<dbReference type="Gene3D" id="2.40.128.130">
    <property type="entry name" value="Autotransporter beta-domain"/>
    <property type="match status" value="1"/>
</dbReference>
<dbReference type="SUPFAM" id="SSF103515">
    <property type="entry name" value="Autotransporter"/>
    <property type="match status" value="1"/>
</dbReference>
<keyword evidence="5" id="KW-1185">Reference proteome</keyword>
<dbReference type="Proteomes" id="UP000494203">
    <property type="component" value="Unassembled WGS sequence"/>
</dbReference>
<dbReference type="PANTHER" id="PTHR45642">
    <property type="entry name" value="GDSL ESTERASE/LIPASE EXL3"/>
    <property type="match status" value="1"/>
</dbReference>
<dbReference type="InterPro" id="IPR036514">
    <property type="entry name" value="SGNH_hydro_sf"/>
</dbReference>
<protein>
    <recommendedName>
        <fullName evidence="3">Autotransporter domain-containing protein</fullName>
    </recommendedName>
</protein>
<dbReference type="SMART" id="SM00869">
    <property type="entry name" value="Autotransporter"/>
    <property type="match status" value="1"/>
</dbReference>
<dbReference type="Pfam" id="PF03797">
    <property type="entry name" value="Autotransporter"/>
    <property type="match status" value="1"/>
</dbReference>
<name>A0A6S7E1H1_9BURK</name>
<feature type="domain" description="Autotransporter" evidence="3">
    <location>
        <begin position="497"/>
        <end position="784"/>
    </location>
</feature>
<dbReference type="Pfam" id="PF00657">
    <property type="entry name" value="Lipase_GDSL"/>
    <property type="match status" value="1"/>
</dbReference>
<dbReference type="InterPro" id="IPR001087">
    <property type="entry name" value="GDSL"/>
</dbReference>
<evidence type="ECO:0000313" key="5">
    <source>
        <dbReference type="Proteomes" id="UP000494203"/>
    </source>
</evidence>
<dbReference type="InterPro" id="IPR008265">
    <property type="entry name" value="Lipase_GDSL_AS"/>
</dbReference>
<dbReference type="Gene3D" id="3.40.50.1110">
    <property type="entry name" value="SGNH hydrolase"/>
    <property type="match status" value="1"/>
</dbReference>
<dbReference type="CDD" id="cd01847">
    <property type="entry name" value="Triacylglycerol_lipase_like"/>
    <property type="match status" value="1"/>
</dbReference>
<reference evidence="4 5" key="1">
    <citation type="submission" date="2020-04" db="EMBL/GenBank/DDBJ databases">
        <authorList>
            <person name="De Canck E."/>
        </authorList>
    </citation>
    <scope>NUCLEOTIDE SEQUENCE [LARGE SCALE GENOMIC DNA]</scope>
    <source>
        <strain evidence="4 5">LMG 26788</strain>
    </source>
</reference>
<keyword evidence="1 2" id="KW-0732">Signal</keyword>
<organism evidence="4 5">
    <name type="scientific">Achromobacter pulmonis</name>
    <dbReference type="NCBI Taxonomy" id="1389932"/>
    <lineage>
        <taxon>Bacteria</taxon>
        <taxon>Pseudomonadati</taxon>
        <taxon>Pseudomonadota</taxon>
        <taxon>Betaproteobacteria</taxon>
        <taxon>Burkholderiales</taxon>
        <taxon>Alcaligenaceae</taxon>
        <taxon>Achromobacter</taxon>
    </lineage>
</organism>
<evidence type="ECO:0000259" key="3">
    <source>
        <dbReference type="PROSITE" id="PS51208"/>
    </source>
</evidence>
<dbReference type="InterPro" id="IPR005546">
    <property type="entry name" value="Autotransporte_beta"/>
</dbReference>
<sequence length="784" mass="83914">MVDSRYPKRRRKARMMAIALAAVLGPQLNALASPYDEVIFLGDSLTDTGAIAAKSFTGKYVLGPDGRSLPEYFMQGPGQAEAQKATDLIMGQIKANRADVVDFAQQAVQDAILKAASSWLGGAMSWVGGPLNSAVSPQIPDLVDQAMVTGKPRILEVLKTQVLPNYALHLAQPLSRAASTMTVADTAYILWGRPLLPAHTTNPDSTWAFHLARALGGGNADAWKPAGDGGNNYAWGGARTTQATQYLLPELDTGMGKVSLHYMIPSVKDQISALLQSRPGGLSRNGLYSVWVGANDLMATMETYQGSLAVPVTRADAARQVLAISGQTAVDVAGQVMRLRDAGAGTVLVVNLPDIGRTPRALGLPAQARSLLSYMASTFNDSLNSQLADYQGNLVALDVHSLLNEVIDHPQRYGLRNVTTPACATESAIWCGRANLVAPDADRTYLFADGIHPSGIGHALLSDYVLSVLQAPTRIGLLAEAPVAGTRASLSAIGDRLRVRDNTSGVQTYASYQRANDSQRGGDAWKPGFGNRMDMLLIGIDGGVGQNWLVGVGASQVQHHATLGRDAGWFRLGQTQLSAYGRYRTGDWSAALIGSVGYLSYGDVAREFAIGPARLREQGSTTGTTSALSASTQYDWHAGAFTLIPSLGLTWQNINVRGYNESRDGGRTATSMNYREQTRRSLASTLGLRLQADLRHGDYLWRPYAGLAWEHEFQRKTREVRGHLRGMAGSFGQTIAMAPADRMLVSAGLSVANGGAWSGRVGYQGRYGGGEQSRAVQASVQYRF</sequence>
<dbReference type="GO" id="GO:0016298">
    <property type="term" value="F:lipase activity"/>
    <property type="evidence" value="ECO:0007669"/>
    <property type="project" value="InterPro"/>
</dbReference>
<evidence type="ECO:0000256" key="2">
    <source>
        <dbReference type="SAM" id="SignalP"/>
    </source>
</evidence>
<proteinExistence type="predicted"/>
<dbReference type="InterPro" id="IPR036709">
    <property type="entry name" value="Autotransporte_beta_dom_sf"/>
</dbReference>
<dbReference type="PANTHER" id="PTHR45642:SF139">
    <property type="entry name" value="SGNH HYDROLASE-TYPE ESTERASE DOMAIN-CONTAINING PROTEIN"/>
    <property type="match status" value="1"/>
</dbReference>
<feature type="signal peptide" evidence="2">
    <location>
        <begin position="1"/>
        <end position="32"/>
    </location>
</feature>
<accession>A0A6S7E1H1</accession>
<dbReference type="PROSITE" id="PS01098">
    <property type="entry name" value="LIPASE_GDSL_SER"/>
    <property type="match status" value="1"/>
</dbReference>
<dbReference type="PROSITE" id="PS51208">
    <property type="entry name" value="AUTOTRANSPORTER"/>
    <property type="match status" value="1"/>
</dbReference>
<dbReference type="AlphaFoldDB" id="A0A6S7E1H1"/>
<feature type="chain" id="PRO_5028994280" description="Autotransporter domain-containing protein" evidence="2">
    <location>
        <begin position="33"/>
        <end position="784"/>
    </location>
</feature>